<organism evidence="2 3">
    <name type="scientific">Mycolicibacterium duvalii</name>
    <dbReference type="NCBI Taxonomy" id="39688"/>
    <lineage>
        <taxon>Bacteria</taxon>
        <taxon>Bacillati</taxon>
        <taxon>Actinomycetota</taxon>
        <taxon>Actinomycetes</taxon>
        <taxon>Mycobacteriales</taxon>
        <taxon>Mycobacteriaceae</taxon>
        <taxon>Mycolicibacterium</taxon>
    </lineage>
</organism>
<reference evidence="2 3" key="1">
    <citation type="journal article" date="2019" name="Emerg. Microbes Infect.">
        <title>Comprehensive subspecies identification of 175 nontuberculous mycobacteria species based on 7547 genomic profiles.</title>
        <authorList>
            <person name="Matsumoto Y."/>
            <person name="Kinjo T."/>
            <person name="Motooka D."/>
            <person name="Nabeya D."/>
            <person name="Jung N."/>
            <person name="Uechi K."/>
            <person name="Horii T."/>
            <person name="Iida T."/>
            <person name="Fujita J."/>
            <person name="Nakamura S."/>
        </authorList>
    </citation>
    <scope>NUCLEOTIDE SEQUENCE [LARGE SCALE GENOMIC DNA]</scope>
    <source>
        <strain evidence="2 3">JCM 6396</strain>
    </source>
</reference>
<dbReference type="CDD" id="cd17574">
    <property type="entry name" value="REC_OmpR"/>
    <property type="match status" value="1"/>
</dbReference>
<dbReference type="InterPro" id="IPR039420">
    <property type="entry name" value="WalR-like"/>
</dbReference>
<dbReference type="GO" id="GO:0005829">
    <property type="term" value="C:cytosol"/>
    <property type="evidence" value="ECO:0007669"/>
    <property type="project" value="TreeGrafter"/>
</dbReference>
<dbReference type="OrthoDB" id="5242569at2"/>
<keyword evidence="1 2" id="KW-0238">DNA-binding</keyword>
<evidence type="ECO:0000256" key="1">
    <source>
        <dbReference type="ARBA" id="ARBA00023125"/>
    </source>
</evidence>
<dbReference type="CDD" id="cd00383">
    <property type="entry name" value="trans_reg_C"/>
    <property type="match status" value="1"/>
</dbReference>
<dbReference type="SMART" id="SM00862">
    <property type="entry name" value="Trans_reg_C"/>
    <property type="match status" value="1"/>
</dbReference>
<dbReference type="Pfam" id="PF00486">
    <property type="entry name" value="Trans_reg_C"/>
    <property type="match status" value="1"/>
</dbReference>
<dbReference type="EMBL" id="AP022563">
    <property type="protein sequence ID" value="BBX17313.1"/>
    <property type="molecule type" value="Genomic_DNA"/>
</dbReference>
<dbReference type="GO" id="GO:0006355">
    <property type="term" value="P:regulation of DNA-templated transcription"/>
    <property type="evidence" value="ECO:0007669"/>
    <property type="project" value="InterPro"/>
</dbReference>
<gene>
    <name evidence="2" type="ORF">MDUV_21730</name>
</gene>
<dbReference type="Gene3D" id="1.10.10.10">
    <property type="entry name" value="Winged helix-like DNA-binding domain superfamily/Winged helix DNA-binding domain"/>
    <property type="match status" value="1"/>
</dbReference>
<name>A0A7I7JZW6_9MYCO</name>
<dbReference type="SMART" id="SM00448">
    <property type="entry name" value="REC"/>
    <property type="match status" value="1"/>
</dbReference>
<dbReference type="Pfam" id="PF00072">
    <property type="entry name" value="Response_reg"/>
    <property type="match status" value="1"/>
</dbReference>
<keyword evidence="3" id="KW-1185">Reference proteome</keyword>
<dbReference type="PANTHER" id="PTHR48111">
    <property type="entry name" value="REGULATOR OF RPOS"/>
    <property type="match status" value="1"/>
</dbReference>
<dbReference type="AlphaFoldDB" id="A0A7I7JZW6"/>
<dbReference type="PROSITE" id="PS50110">
    <property type="entry name" value="RESPONSE_REGULATORY"/>
    <property type="match status" value="1"/>
</dbReference>
<dbReference type="KEGG" id="mdu:MDUV_21730"/>
<proteinExistence type="predicted"/>
<accession>A0A7I7JZW6</accession>
<dbReference type="GO" id="GO:0000156">
    <property type="term" value="F:phosphorelay response regulator activity"/>
    <property type="evidence" value="ECO:0007669"/>
    <property type="project" value="TreeGrafter"/>
</dbReference>
<protein>
    <submittedName>
        <fullName evidence="2">DNA-binding response regulator</fullName>
    </submittedName>
</protein>
<dbReference type="InterPro" id="IPR011006">
    <property type="entry name" value="CheY-like_superfamily"/>
</dbReference>
<dbReference type="SUPFAM" id="SSF52172">
    <property type="entry name" value="CheY-like"/>
    <property type="match status" value="1"/>
</dbReference>
<evidence type="ECO:0000313" key="3">
    <source>
        <dbReference type="Proteomes" id="UP000467006"/>
    </source>
</evidence>
<sequence length="220" mass="24419">MAAILIAEDEPRISSFVKRGLQAHGHSATVVADGPSAYSSARRGKVDLLVLDIGLPKMDGLTVLRRLRQEGSSIPVIMLSSRTSRADVAASMASGADDCLGKPFRFEELLSRVRRHLAAARPRPVTELKYGTLRLDLRTRRAHVGDYVVDLSARECALAETFLRHPGQVLTREQLLRLVWGHNQEAGSNVVDVYVRYLRRKLGAHRFVTLRGLGYRLEAV</sequence>
<dbReference type="Proteomes" id="UP000467006">
    <property type="component" value="Chromosome"/>
</dbReference>
<dbReference type="InterPro" id="IPR001867">
    <property type="entry name" value="OmpR/PhoB-type_DNA-bd"/>
</dbReference>
<dbReference type="InterPro" id="IPR001789">
    <property type="entry name" value="Sig_transdc_resp-reg_receiver"/>
</dbReference>
<dbReference type="RefSeq" id="WP_098001925.1">
    <property type="nucleotide sequence ID" value="NZ_AP022563.1"/>
</dbReference>
<dbReference type="PANTHER" id="PTHR48111:SF38">
    <property type="entry name" value="TWO-COMPONENT RESPONSE REGULATOR"/>
    <property type="match status" value="1"/>
</dbReference>
<dbReference type="Gene3D" id="3.40.50.2300">
    <property type="match status" value="1"/>
</dbReference>
<dbReference type="InterPro" id="IPR036388">
    <property type="entry name" value="WH-like_DNA-bd_sf"/>
</dbReference>
<dbReference type="GO" id="GO:0032993">
    <property type="term" value="C:protein-DNA complex"/>
    <property type="evidence" value="ECO:0007669"/>
    <property type="project" value="TreeGrafter"/>
</dbReference>
<evidence type="ECO:0000313" key="2">
    <source>
        <dbReference type="EMBL" id="BBX17313.1"/>
    </source>
</evidence>
<dbReference type="PROSITE" id="PS51755">
    <property type="entry name" value="OMPR_PHOB"/>
    <property type="match status" value="1"/>
</dbReference>
<dbReference type="GO" id="GO:0000976">
    <property type="term" value="F:transcription cis-regulatory region binding"/>
    <property type="evidence" value="ECO:0007669"/>
    <property type="project" value="TreeGrafter"/>
</dbReference>